<dbReference type="PATRIC" id="fig|1674920.3.peg.1110"/>
<keyword evidence="1" id="KW-0472">Membrane</keyword>
<feature type="transmembrane region" description="Helical" evidence="1">
    <location>
        <begin position="243"/>
        <end position="263"/>
    </location>
</feature>
<sequence length="283" mass="33292">MAEPIVKSTPLTWYVENLAAFTSIATLVAIVWLLCFIYRRSGSLLFLRDWIWRFFGGKPHFETKRFERMRKDLRELEYYRYEFNIPANTLHEADLAEEWVYDNGFTPREFGRVKRYVDWSDFTTLRFITRRFAQWRINCFFFLAIVLLAGVTIAVPLIESKYLMVSLKNSPDAPSFYLSEDNVKFGIWSDSVLKVEHCRSSESLKPFLLPGLPEEKLDIICSFFLDKNYSKYVSEGLSEQRGLLFSLVLVSMAGMIYLVILIARMEVGRRLYKQWLTNQGRPL</sequence>
<name>A0A0J8G1V7_9PSED</name>
<proteinExistence type="predicted"/>
<accession>A0A0J8G1V7</accession>
<organism evidence="2 3">
    <name type="scientific">Pseudomonas fildesensis</name>
    <dbReference type="NCBI Taxonomy" id="1674920"/>
    <lineage>
        <taxon>Bacteria</taxon>
        <taxon>Pseudomonadati</taxon>
        <taxon>Pseudomonadota</taxon>
        <taxon>Gammaproteobacteria</taxon>
        <taxon>Pseudomonadales</taxon>
        <taxon>Pseudomonadaceae</taxon>
        <taxon>Pseudomonas</taxon>
    </lineage>
</organism>
<reference evidence="2 3" key="1">
    <citation type="submission" date="2015-06" db="EMBL/GenBank/DDBJ databases">
        <title>Draft genome sequence of an Antarctic Pseudomonas sp. strain KG01 with full potential for biotechnological applications.</title>
        <authorList>
            <person name="Pavlov M.S."/>
            <person name="Lira F."/>
            <person name="Martinez J.L."/>
            <person name="Marshall S.H."/>
        </authorList>
    </citation>
    <scope>NUCLEOTIDE SEQUENCE [LARGE SCALE GENOMIC DNA]</scope>
    <source>
        <strain evidence="2 3">KG01</strain>
    </source>
</reference>
<comment type="caution">
    <text evidence="2">The sequence shown here is derived from an EMBL/GenBank/DDBJ whole genome shotgun (WGS) entry which is preliminary data.</text>
</comment>
<keyword evidence="1" id="KW-0812">Transmembrane</keyword>
<dbReference type="EMBL" id="LFMW01000010">
    <property type="protein sequence ID" value="KMT54653.1"/>
    <property type="molecule type" value="Genomic_DNA"/>
</dbReference>
<dbReference type="InterPro" id="IPR046188">
    <property type="entry name" value="DUF6216"/>
</dbReference>
<evidence type="ECO:0000313" key="2">
    <source>
        <dbReference type="EMBL" id="KMT54653.1"/>
    </source>
</evidence>
<evidence type="ECO:0000256" key="1">
    <source>
        <dbReference type="SAM" id="Phobius"/>
    </source>
</evidence>
<keyword evidence="1" id="KW-1133">Transmembrane helix</keyword>
<feature type="transmembrane region" description="Helical" evidence="1">
    <location>
        <begin position="18"/>
        <end position="38"/>
    </location>
</feature>
<dbReference type="OrthoDB" id="6972100at2"/>
<keyword evidence="3" id="KW-1185">Reference proteome</keyword>
<dbReference type="AlphaFoldDB" id="A0A0J8G1V7"/>
<gene>
    <name evidence="2" type="ORF">ACR52_15940</name>
</gene>
<dbReference type="Proteomes" id="UP000037551">
    <property type="component" value="Unassembled WGS sequence"/>
</dbReference>
<dbReference type="Pfam" id="PF19723">
    <property type="entry name" value="DUF6216"/>
    <property type="match status" value="1"/>
</dbReference>
<evidence type="ECO:0000313" key="3">
    <source>
        <dbReference type="Proteomes" id="UP000037551"/>
    </source>
</evidence>
<protein>
    <submittedName>
        <fullName evidence="2">Uncharacterized protein</fullName>
    </submittedName>
</protein>
<feature type="transmembrane region" description="Helical" evidence="1">
    <location>
        <begin position="135"/>
        <end position="158"/>
    </location>
</feature>
<dbReference type="RefSeq" id="WP_048725936.1">
    <property type="nucleotide sequence ID" value="NZ_JBJGXJ010000015.1"/>
</dbReference>